<dbReference type="FunFam" id="2.60.40.420:FF:000025">
    <property type="entry name" value="FET5p Multicopper oxidase"/>
    <property type="match status" value="1"/>
</dbReference>
<dbReference type="InterPro" id="IPR002355">
    <property type="entry name" value="Cu_oxidase_Cu_BS"/>
</dbReference>
<keyword evidence="17" id="KW-0325">Glycoprotein</keyword>
<feature type="domain" description="Plastocyanin-like" evidence="20">
    <location>
        <begin position="152"/>
        <end position="274"/>
    </location>
</feature>
<dbReference type="EMBL" id="FO082046">
    <property type="protein sequence ID" value="CCE87025.1"/>
    <property type="molecule type" value="Genomic_DNA"/>
</dbReference>
<dbReference type="GO" id="GO:0033215">
    <property type="term" value="P:reductive iron assimilation"/>
    <property type="evidence" value="ECO:0007669"/>
    <property type="project" value="TreeGrafter"/>
</dbReference>
<dbReference type="InterPro" id="IPR011707">
    <property type="entry name" value="Cu-oxidase-like_N"/>
</dbReference>
<keyword evidence="16 18" id="KW-0472">Membrane</keyword>
<keyword evidence="10" id="KW-0677">Repeat</keyword>
<evidence type="ECO:0000256" key="9">
    <source>
        <dbReference type="ARBA" id="ARBA00022729"/>
    </source>
</evidence>
<dbReference type="InterPro" id="IPR033138">
    <property type="entry name" value="Cu_oxidase_CS"/>
</dbReference>
<dbReference type="OMA" id="GLRGMFI"/>
<evidence type="ECO:0000259" key="21">
    <source>
        <dbReference type="Pfam" id="PF07731"/>
    </source>
</evidence>
<organism evidence="23 24">
    <name type="scientific">Pichia sorbitophila (strain ATCC MYA-4447 / BCRC 22081 / CBS 7064 / NBRC 10061 / NRRL Y-12695)</name>
    <name type="common">Hybrid yeast</name>
    <dbReference type="NCBI Taxonomy" id="559304"/>
    <lineage>
        <taxon>Eukaryota</taxon>
        <taxon>Fungi</taxon>
        <taxon>Dikarya</taxon>
        <taxon>Ascomycota</taxon>
        <taxon>Saccharomycotina</taxon>
        <taxon>Pichiomycetes</taxon>
        <taxon>Debaryomycetaceae</taxon>
        <taxon>Millerozyma</taxon>
    </lineage>
</organism>
<dbReference type="FunFam" id="2.60.40.420:FF:000024">
    <property type="entry name" value="FET5p Multicopper oxidase"/>
    <property type="match status" value="1"/>
</dbReference>
<keyword evidence="14" id="KW-0186">Copper</keyword>
<dbReference type="PROSITE" id="PS00080">
    <property type="entry name" value="MULTICOPPER_OXIDASE2"/>
    <property type="match status" value="1"/>
</dbReference>
<dbReference type="HOGENOM" id="CLU_006504_7_3_1"/>
<evidence type="ECO:0000256" key="5">
    <source>
        <dbReference type="ARBA" id="ARBA00022475"/>
    </source>
</evidence>
<protein>
    <submittedName>
        <fullName evidence="23">Piso0_005559 protein</fullName>
    </submittedName>
</protein>
<dbReference type="GO" id="GO:0010106">
    <property type="term" value="P:cellular response to iron ion starvation"/>
    <property type="evidence" value="ECO:0007669"/>
    <property type="project" value="TreeGrafter"/>
</dbReference>
<evidence type="ECO:0000313" key="23">
    <source>
        <dbReference type="EMBL" id="CCE87025.1"/>
    </source>
</evidence>
<keyword evidence="8" id="KW-0479">Metal-binding</keyword>
<dbReference type="Gene3D" id="2.60.40.420">
    <property type="entry name" value="Cupredoxins - blue copper proteins"/>
    <property type="match status" value="3"/>
</dbReference>
<dbReference type="InterPro" id="IPR001117">
    <property type="entry name" value="Cu-oxidase_2nd"/>
</dbReference>
<dbReference type="InterPro" id="IPR008972">
    <property type="entry name" value="Cupredoxin"/>
</dbReference>
<reference evidence="23 24" key="1">
    <citation type="journal article" date="2012" name="G3 (Bethesda)">
        <title>Pichia sorbitophila, an interspecies yeast hybrid reveals early steps of genome resolution following polyploidization.</title>
        <authorList>
            <person name="Leh Louis V."/>
            <person name="Despons L."/>
            <person name="Friedrich A."/>
            <person name="Martin T."/>
            <person name="Durrens P."/>
            <person name="Casaregola S."/>
            <person name="Neuveglise C."/>
            <person name="Fairhead C."/>
            <person name="Marck C."/>
            <person name="Cruz J.A."/>
            <person name="Straub M.L."/>
            <person name="Kugler V."/>
            <person name="Sacerdot C."/>
            <person name="Uzunov Z."/>
            <person name="Thierry A."/>
            <person name="Weiss S."/>
            <person name="Bleykasten C."/>
            <person name="De Montigny J."/>
            <person name="Jacques N."/>
            <person name="Jung P."/>
            <person name="Lemaire M."/>
            <person name="Mallet S."/>
            <person name="Morel G."/>
            <person name="Richard G.F."/>
            <person name="Sarkar A."/>
            <person name="Savel G."/>
            <person name="Schacherer J."/>
            <person name="Seret M.L."/>
            <person name="Talla E."/>
            <person name="Samson G."/>
            <person name="Jubin C."/>
            <person name="Poulain J."/>
            <person name="Vacherie B."/>
            <person name="Barbe V."/>
            <person name="Pelletier E."/>
            <person name="Sherman D.J."/>
            <person name="Westhof E."/>
            <person name="Weissenbach J."/>
            <person name="Baret P.V."/>
            <person name="Wincker P."/>
            <person name="Gaillardin C."/>
            <person name="Dujon B."/>
            <person name="Souciet J.L."/>
        </authorList>
    </citation>
    <scope>NUCLEOTIDE SEQUENCE [LARGE SCALE GENOMIC DNA]</scope>
    <source>
        <strain evidence="24">ATCC MYA-4447 / BCRC 22081 / CBS 7064 / NBRC 10061 / NRRL Y-12695</strain>
    </source>
</reference>
<evidence type="ECO:0000256" key="15">
    <source>
        <dbReference type="ARBA" id="ARBA00023065"/>
    </source>
</evidence>
<keyword evidence="11 18" id="KW-1133">Transmembrane helix</keyword>
<keyword evidence="6" id="KW-0410">Iron transport</keyword>
<dbReference type="SUPFAM" id="SSF49503">
    <property type="entry name" value="Cupredoxins"/>
    <property type="match status" value="3"/>
</dbReference>
<evidence type="ECO:0000259" key="20">
    <source>
        <dbReference type="Pfam" id="PF00394"/>
    </source>
</evidence>
<keyword evidence="13" id="KW-0408">Iron</keyword>
<dbReference type="GO" id="GO:0005886">
    <property type="term" value="C:plasma membrane"/>
    <property type="evidence" value="ECO:0007669"/>
    <property type="project" value="UniProtKB-SubCell"/>
</dbReference>
<dbReference type="CDD" id="cd13877">
    <property type="entry name" value="CuRO_2_Fet3p_like"/>
    <property type="match status" value="1"/>
</dbReference>
<feature type="chain" id="PRO_5003518693" evidence="19">
    <location>
        <begin position="19"/>
        <end position="632"/>
    </location>
</feature>
<sequence length="632" mass="71961">MTYFFLIYLLCGILGVICETQEYHFNVSYVDKNPDGLHERRVIGINGQWPPPTIRVRKHDRVVIHVTNLLEDQNTSLHFHGLFQKGSNAMDGPEMVTQCPIPPGATFLYNFTVDDQAGTYWYHSHSGAQYGDGLRGLFIIDDDKPLPFKYDEDVTLTLSDWYHNENRAIMRSFLNKYNPTGAEPIPQSALFNDSKNVEWQIAPDSTYFLRIVNIGLFVSQYVYIEGHNFTIVEVDGVLVEPQETDSLYIAVAQRVGVLVHTKKHAEENFRFVNALDEEMLDFVPEDLELVSTNWVVYDKDKKMPAPLKNDFSKTVAKINPFDDYELKPLRNDSLYNDPDYEISLNFTMQNLGDGVSYALFNGKKYVPPKVPTLLTVFDSGEYANHNIIYGSNTNSFILQKDEIVQIVLNNMDPGKHPFHLHGHVFQLISRSEAGEDDDSPILFDPSNKDHVQYPEKPLLRDTVMVNPNGFIVLRFKADNPGVWLFHCHLDWHLEQGLAITLIEAPSEIQSSQSVIENHFETCKLANVSSKGNAAGHYGSSAQWFDLTGENVQPEPLPESFTMKGYIAFVICTLFAFYGIYSIYHYGMEDVKTDTNKAVIQKLHSILEKYGTLDENEETSLVSLNSIHDRTSH</sequence>
<dbReference type="CDD" id="cd13851">
    <property type="entry name" value="CuRO_1_Fet3p"/>
    <property type="match status" value="1"/>
</dbReference>
<feature type="domain" description="Plastocyanin-like" evidence="21">
    <location>
        <begin position="365"/>
        <end position="506"/>
    </location>
</feature>
<evidence type="ECO:0000256" key="2">
    <source>
        <dbReference type="ARBA" id="ARBA00004162"/>
    </source>
</evidence>
<dbReference type="InterPro" id="IPR011706">
    <property type="entry name" value="Cu-oxidase_C"/>
</dbReference>
<dbReference type="GO" id="GO:0005507">
    <property type="term" value="F:copper ion binding"/>
    <property type="evidence" value="ECO:0007669"/>
    <property type="project" value="InterPro"/>
</dbReference>
<dbReference type="PANTHER" id="PTHR11709:SF361">
    <property type="entry name" value="IRON TRANSPORT MULTICOPPER OXIDASE FET3"/>
    <property type="match status" value="1"/>
</dbReference>
<dbReference type="InterPro" id="IPR045087">
    <property type="entry name" value="Cu-oxidase_fam"/>
</dbReference>
<comment type="subcellular location">
    <subcellularLocation>
        <location evidence="2">Cell membrane</location>
        <topology evidence="2">Single-pass membrane protein</topology>
    </subcellularLocation>
</comment>
<evidence type="ECO:0000256" key="8">
    <source>
        <dbReference type="ARBA" id="ARBA00022723"/>
    </source>
</evidence>
<evidence type="ECO:0000313" key="24">
    <source>
        <dbReference type="Proteomes" id="UP000005222"/>
    </source>
</evidence>
<evidence type="ECO:0000256" key="7">
    <source>
        <dbReference type="ARBA" id="ARBA00022692"/>
    </source>
</evidence>
<keyword evidence="7 18" id="KW-0812">Transmembrane</keyword>
<keyword evidence="12" id="KW-0560">Oxidoreductase</keyword>
<evidence type="ECO:0000256" key="3">
    <source>
        <dbReference type="ARBA" id="ARBA00010609"/>
    </source>
</evidence>
<dbReference type="Proteomes" id="UP000005222">
    <property type="component" value="Chromosome N"/>
</dbReference>
<dbReference type="InterPro" id="IPR044130">
    <property type="entry name" value="CuRO_2_Fet3-like"/>
</dbReference>
<keyword evidence="24" id="KW-1185">Reference proteome</keyword>
<evidence type="ECO:0000256" key="14">
    <source>
        <dbReference type="ARBA" id="ARBA00023008"/>
    </source>
</evidence>
<keyword evidence="5" id="KW-1003">Cell membrane</keyword>
<keyword evidence="15" id="KW-0406">Ion transport</keyword>
<dbReference type="AlphaFoldDB" id="G8XZB6"/>
<feature type="domain" description="Plastocyanin-like" evidence="22">
    <location>
        <begin position="27"/>
        <end position="144"/>
    </location>
</feature>
<evidence type="ECO:0000259" key="22">
    <source>
        <dbReference type="Pfam" id="PF07732"/>
    </source>
</evidence>
<feature type="transmembrane region" description="Helical" evidence="18">
    <location>
        <begin position="564"/>
        <end position="583"/>
    </location>
</feature>
<keyword evidence="4" id="KW-0813">Transport</keyword>
<gene>
    <name evidence="23" type="primary">Piso0_005559</name>
    <name evidence="23" type="ORF">GNLVRS01_PISO0N17591g</name>
</gene>
<evidence type="ECO:0000256" key="16">
    <source>
        <dbReference type="ARBA" id="ARBA00023136"/>
    </source>
</evidence>
<dbReference type="Pfam" id="PF00394">
    <property type="entry name" value="Cu-oxidase"/>
    <property type="match status" value="1"/>
</dbReference>
<dbReference type="PROSITE" id="PS00079">
    <property type="entry name" value="MULTICOPPER_OXIDASE1"/>
    <property type="match status" value="2"/>
</dbReference>
<dbReference type="eggNOG" id="KOG1263">
    <property type="taxonomic scope" value="Eukaryota"/>
</dbReference>
<comment type="similarity">
    <text evidence="3">Belongs to the multicopper oxidase family.</text>
</comment>
<dbReference type="FunFam" id="2.60.40.420:FF:000022">
    <property type="entry name" value="FET5p Multicopper oxidase"/>
    <property type="match status" value="1"/>
</dbReference>
<evidence type="ECO:0000256" key="4">
    <source>
        <dbReference type="ARBA" id="ARBA00022448"/>
    </source>
</evidence>
<dbReference type="Pfam" id="PF07731">
    <property type="entry name" value="Cu-oxidase_2"/>
    <property type="match status" value="1"/>
</dbReference>
<evidence type="ECO:0000256" key="13">
    <source>
        <dbReference type="ARBA" id="ARBA00023004"/>
    </source>
</evidence>
<accession>G8XZB6</accession>
<evidence type="ECO:0000256" key="6">
    <source>
        <dbReference type="ARBA" id="ARBA00022496"/>
    </source>
</evidence>
<name>G8XZB6_PICSO</name>
<evidence type="ECO:0000256" key="17">
    <source>
        <dbReference type="ARBA" id="ARBA00023180"/>
    </source>
</evidence>
<dbReference type="GO" id="GO:0004322">
    <property type="term" value="F:ferroxidase activity"/>
    <property type="evidence" value="ECO:0007669"/>
    <property type="project" value="TreeGrafter"/>
</dbReference>
<feature type="signal peptide" evidence="19">
    <location>
        <begin position="1"/>
        <end position="18"/>
    </location>
</feature>
<evidence type="ECO:0000256" key="12">
    <source>
        <dbReference type="ARBA" id="ARBA00023002"/>
    </source>
</evidence>
<evidence type="ECO:0000256" key="1">
    <source>
        <dbReference type="ARBA" id="ARBA00001935"/>
    </source>
</evidence>
<comment type="cofactor">
    <cofactor evidence="1">
        <name>Cu cation</name>
        <dbReference type="ChEBI" id="CHEBI:23378"/>
    </cofactor>
</comment>
<evidence type="ECO:0000256" key="11">
    <source>
        <dbReference type="ARBA" id="ARBA00022989"/>
    </source>
</evidence>
<evidence type="ECO:0000256" key="18">
    <source>
        <dbReference type="SAM" id="Phobius"/>
    </source>
</evidence>
<proteinExistence type="inferred from homology"/>
<dbReference type="Pfam" id="PF07732">
    <property type="entry name" value="Cu-oxidase_3"/>
    <property type="match status" value="1"/>
</dbReference>
<evidence type="ECO:0000256" key="19">
    <source>
        <dbReference type="SAM" id="SignalP"/>
    </source>
</evidence>
<dbReference type="PANTHER" id="PTHR11709">
    <property type="entry name" value="MULTI-COPPER OXIDASE"/>
    <property type="match status" value="1"/>
</dbReference>
<dbReference type="CDD" id="cd13899">
    <property type="entry name" value="CuRO_3_Fet3p"/>
    <property type="match status" value="1"/>
</dbReference>
<dbReference type="OrthoDB" id="2121828at2759"/>
<keyword evidence="9 19" id="KW-0732">Signal</keyword>
<dbReference type="STRING" id="559304.G8XZB6"/>
<evidence type="ECO:0000256" key="10">
    <source>
        <dbReference type="ARBA" id="ARBA00022737"/>
    </source>
</evidence>
<dbReference type="InParanoid" id="G8XZB6"/>